<dbReference type="WBParaSite" id="nRc.2.0.1.t36525-RA">
    <property type="protein sequence ID" value="nRc.2.0.1.t36525-RA"/>
    <property type="gene ID" value="nRc.2.0.1.g36525"/>
</dbReference>
<sequence>MQELPIRLRCEASRIIWLTDDNVTFPHRSEIFSDVSTAGIDEKKSSHSDVSLHENARVIPMHLYLKGNTIDYHFIYLHLAYLKWDKG</sequence>
<dbReference type="Proteomes" id="UP000887565">
    <property type="component" value="Unplaced"/>
</dbReference>
<keyword evidence="1" id="KW-1185">Reference proteome</keyword>
<proteinExistence type="predicted"/>
<evidence type="ECO:0000313" key="2">
    <source>
        <dbReference type="WBParaSite" id="nRc.2.0.1.t36525-RA"/>
    </source>
</evidence>
<name>A0A915KDS4_ROMCU</name>
<protein>
    <submittedName>
        <fullName evidence="2">Uncharacterized protein</fullName>
    </submittedName>
</protein>
<organism evidence="1 2">
    <name type="scientific">Romanomermis culicivorax</name>
    <name type="common">Nematode worm</name>
    <dbReference type="NCBI Taxonomy" id="13658"/>
    <lineage>
        <taxon>Eukaryota</taxon>
        <taxon>Metazoa</taxon>
        <taxon>Ecdysozoa</taxon>
        <taxon>Nematoda</taxon>
        <taxon>Enoplea</taxon>
        <taxon>Dorylaimia</taxon>
        <taxon>Mermithida</taxon>
        <taxon>Mermithoidea</taxon>
        <taxon>Mermithidae</taxon>
        <taxon>Romanomermis</taxon>
    </lineage>
</organism>
<reference evidence="2" key="1">
    <citation type="submission" date="2022-11" db="UniProtKB">
        <authorList>
            <consortium name="WormBaseParasite"/>
        </authorList>
    </citation>
    <scope>IDENTIFICATION</scope>
</reference>
<dbReference type="AlphaFoldDB" id="A0A915KDS4"/>
<accession>A0A915KDS4</accession>
<evidence type="ECO:0000313" key="1">
    <source>
        <dbReference type="Proteomes" id="UP000887565"/>
    </source>
</evidence>